<dbReference type="PANTHER" id="PTHR33337">
    <property type="entry name" value="GFA DOMAIN-CONTAINING PROTEIN"/>
    <property type="match status" value="1"/>
</dbReference>
<dbReference type="InterPro" id="IPR006913">
    <property type="entry name" value="CENP-V/GFA"/>
</dbReference>
<dbReference type="Proteomes" id="UP001199106">
    <property type="component" value="Unassembled WGS sequence"/>
</dbReference>
<reference evidence="7" key="1">
    <citation type="submission" date="2021-07" db="EMBL/GenBank/DDBJ databases">
        <title>Genome Resource of American Ginseng Black Spot Pathogen Alternaria panax.</title>
        <authorList>
            <person name="Qiu C."/>
            <person name="Wang W."/>
            <person name="Liu Z."/>
        </authorList>
    </citation>
    <scope>NUCLEOTIDE SEQUENCE</scope>
    <source>
        <strain evidence="7">BNCC115425</strain>
    </source>
</reference>
<dbReference type="Pfam" id="PF04828">
    <property type="entry name" value="GFA"/>
    <property type="match status" value="1"/>
</dbReference>
<sequence length="178" mass="19735">MSTYDKKQPKISNNSLRQDGYSKDGEATATCFCGAVQLAFPTTAPDLVDVFVCHCTDCRKITASAFTSAFIVAAPSVKHLRGKDKLKHFSQSQTITSGKSMTNCFCDTCGTLMYRFHDVYPEFLLPRLGTVDDLSLMEGVLKPRREVFVKDRVSWFHGLEGALQSQIMEGVDMAKGED</sequence>
<keyword evidence="2" id="KW-0479">Metal-binding</keyword>
<proteinExistence type="inferred from homology"/>
<evidence type="ECO:0000259" key="6">
    <source>
        <dbReference type="PROSITE" id="PS51891"/>
    </source>
</evidence>
<dbReference type="Gene3D" id="3.90.1590.10">
    <property type="entry name" value="glutathione-dependent formaldehyde- activating enzyme (gfa)"/>
    <property type="match status" value="1"/>
</dbReference>
<evidence type="ECO:0000256" key="4">
    <source>
        <dbReference type="ARBA" id="ARBA00023239"/>
    </source>
</evidence>
<evidence type="ECO:0000256" key="2">
    <source>
        <dbReference type="ARBA" id="ARBA00022723"/>
    </source>
</evidence>
<evidence type="ECO:0000313" key="7">
    <source>
        <dbReference type="EMBL" id="KAG9195220.1"/>
    </source>
</evidence>
<feature type="domain" description="CENP-V/GFA" evidence="6">
    <location>
        <begin position="23"/>
        <end position="162"/>
    </location>
</feature>
<keyword evidence="8" id="KW-1185">Reference proteome</keyword>
<comment type="similarity">
    <text evidence="1">Belongs to the Gfa family.</text>
</comment>
<dbReference type="PANTHER" id="PTHR33337:SF8">
    <property type="entry name" value="CENP-V_GFA DOMAIN-CONTAINING PROTEIN"/>
    <property type="match status" value="1"/>
</dbReference>
<dbReference type="EMBL" id="JAANER010000001">
    <property type="protein sequence ID" value="KAG9195220.1"/>
    <property type="molecule type" value="Genomic_DNA"/>
</dbReference>
<dbReference type="SUPFAM" id="SSF51316">
    <property type="entry name" value="Mss4-like"/>
    <property type="match status" value="1"/>
</dbReference>
<accession>A0AAD4NVN8</accession>
<name>A0AAD4NVN8_9PLEO</name>
<feature type="region of interest" description="Disordered" evidence="5">
    <location>
        <begin position="1"/>
        <end position="23"/>
    </location>
</feature>
<organism evidence="7 8">
    <name type="scientific">Alternaria panax</name>
    <dbReference type="NCBI Taxonomy" id="48097"/>
    <lineage>
        <taxon>Eukaryota</taxon>
        <taxon>Fungi</taxon>
        <taxon>Dikarya</taxon>
        <taxon>Ascomycota</taxon>
        <taxon>Pezizomycotina</taxon>
        <taxon>Dothideomycetes</taxon>
        <taxon>Pleosporomycetidae</taxon>
        <taxon>Pleosporales</taxon>
        <taxon>Pleosporineae</taxon>
        <taxon>Pleosporaceae</taxon>
        <taxon>Alternaria</taxon>
        <taxon>Alternaria sect. Panax</taxon>
    </lineage>
</organism>
<comment type="caution">
    <text evidence="7">The sequence shown here is derived from an EMBL/GenBank/DDBJ whole genome shotgun (WGS) entry which is preliminary data.</text>
</comment>
<dbReference type="InterPro" id="IPR011057">
    <property type="entry name" value="Mss4-like_sf"/>
</dbReference>
<keyword evidence="4" id="KW-0456">Lyase</keyword>
<evidence type="ECO:0000256" key="3">
    <source>
        <dbReference type="ARBA" id="ARBA00022833"/>
    </source>
</evidence>
<evidence type="ECO:0000313" key="8">
    <source>
        <dbReference type="Proteomes" id="UP001199106"/>
    </source>
</evidence>
<dbReference type="PROSITE" id="PS51891">
    <property type="entry name" value="CENP_V_GFA"/>
    <property type="match status" value="1"/>
</dbReference>
<evidence type="ECO:0000256" key="5">
    <source>
        <dbReference type="SAM" id="MobiDB-lite"/>
    </source>
</evidence>
<keyword evidence="3" id="KW-0862">Zinc</keyword>
<gene>
    <name evidence="7" type="ORF">G6011_00340</name>
</gene>
<dbReference type="AlphaFoldDB" id="A0AAD4NVN8"/>
<protein>
    <recommendedName>
        <fullName evidence="6">CENP-V/GFA domain-containing protein</fullName>
    </recommendedName>
</protein>
<dbReference type="GO" id="GO:0016846">
    <property type="term" value="F:carbon-sulfur lyase activity"/>
    <property type="evidence" value="ECO:0007669"/>
    <property type="project" value="InterPro"/>
</dbReference>
<evidence type="ECO:0000256" key="1">
    <source>
        <dbReference type="ARBA" id="ARBA00005495"/>
    </source>
</evidence>
<dbReference type="GO" id="GO:0046872">
    <property type="term" value="F:metal ion binding"/>
    <property type="evidence" value="ECO:0007669"/>
    <property type="project" value="UniProtKB-KW"/>
</dbReference>